<dbReference type="InterPro" id="IPR036968">
    <property type="entry name" value="Enolpyruvate_Tfrase_sf"/>
</dbReference>
<dbReference type="GO" id="GO:0016765">
    <property type="term" value="F:transferase activity, transferring alkyl or aryl (other than methyl) groups"/>
    <property type="evidence" value="ECO:0007669"/>
    <property type="project" value="InterPro"/>
</dbReference>
<dbReference type="Proteomes" id="UP001291623">
    <property type="component" value="Unassembled WGS sequence"/>
</dbReference>
<accession>A0AAE1VA31</accession>
<dbReference type="Gene3D" id="3.65.10.10">
    <property type="entry name" value="Enolpyruvate transferase domain"/>
    <property type="match status" value="1"/>
</dbReference>
<evidence type="ECO:0000313" key="2">
    <source>
        <dbReference type="Proteomes" id="UP001291623"/>
    </source>
</evidence>
<organism evidence="1 2">
    <name type="scientific">Anisodus tanguticus</name>
    <dbReference type="NCBI Taxonomy" id="243964"/>
    <lineage>
        <taxon>Eukaryota</taxon>
        <taxon>Viridiplantae</taxon>
        <taxon>Streptophyta</taxon>
        <taxon>Embryophyta</taxon>
        <taxon>Tracheophyta</taxon>
        <taxon>Spermatophyta</taxon>
        <taxon>Magnoliopsida</taxon>
        <taxon>eudicotyledons</taxon>
        <taxon>Gunneridae</taxon>
        <taxon>Pentapetalae</taxon>
        <taxon>asterids</taxon>
        <taxon>lamiids</taxon>
        <taxon>Solanales</taxon>
        <taxon>Solanaceae</taxon>
        <taxon>Solanoideae</taxon>
        <taxon>Hyoscyameae</taxon>
        <taxon>Anisodus</taxon>
    </lineage>
</organism>
<evidence type="ECO:0000313" key="1">
    <source>
        <dbReference type="EMBL" id="KAK4352960.1"/>
    </source>
</evidence>
<protein>
    <submittedName>
        <fullName evidence="1">Uncharacterized protein</fullName>
    </submittedName>
</protein>
<dbReference type="AlphaFoldDB" id="A0AAE1VA31"/>
<dbReference type="InterPro" id="IPR013792">
    <property type="entry name" value="RNA3'P_cycl/enolpyr_Trfase_a/b"/>
</dbReference>
<sequence>MAMAFSLAACADVPVTVNDRGCMRKTFSNYFDINENPNSISRNNHKIPQEAHAICLIN</sequence>
<keyword evidence="2" id="KW-1185">Reference proteome</keyword>
<proteinExistence type="predicted"/>
<comment type="caution">
    <text evidence="1">The sequence shown here is derived from an EMBL/GenBank/DDBJ whole genome shotgun (WGS) entry which is preliminary data.</text>
</comment>
<name>A0AAE1VA31_9SOLA</name>
<gene>
    <name evidence="1" type="ORF">RND71_028478</name>
</gene>
<dbReference type="EMBL" id="JAVYJV010000015">
    <property type="protein sequence ID" value="KAK4352960.1"/>
    <property type="molecule type" value="Genomic_DNA"/>
</dbReference>
<reference evidence="1" key="1">
    <citation type="submission" date="2023-12" db="EMBL/GenBank/DDBJ databases">
        <title>Genome assembly of Anisodus tanguticus.</title>
        <authorList>
            <person name="Wang Y.-J."/>
        </authorList>
    </citation>
    <scope>NUCLEOTIDE SEQUENCE</scope>
    <source>
        <strain evidence="1">KB-2021</strain>
        <tissue evidence="1">Leaf</tissue>
    </source>
</reference>
<dbReference type="SUPFAM" id="SSF55205">
    <property type="entry name" value="EPT/RTPC-like"/>
    <property type="match status" value="1"/>
</dbReference>